<sequence length="447" mass="51153">MAGTEGYNQQTGGVSSTIPLAEELRGDLNKIIFNVSKLKSVLVGSKVINELETQLKNFSLKKLSNLQSELNLLKSQCVCQQGPKTAFSNCNSNKISDQIEPGRKNPTSSIYHETIVKPSIRRTNSYSSLQSSQIQKQPLKTGSRFLTSKAQNFQSGSTRSQTTEYFNINKEMSLNQLFELNSDMVHTGNKLTGRGREYTFTDENREIIVVELIGCGNSSYSQHCLLYEYPESVENEKVSSKSTTKYFALFPILYSDGKKHFQINFLQEKNFYQVYTPVRHIVRFLSSGQVEIWWKSGDKTIIIPSGERREYFGSRTMEIYLPDGTAFRLEFPGQREEFIPNSEKMSLRPDGSYSLYNKENSNDLADTYLQVNAQDFKLRRFNSTKEIMIVIPVESSPGDSIYMWLCVGNSLMVKHVRMELGNYQKTRTCFSLINCKHNHTYNIMELQ</sequence>
<organism evidence="1 2">
    <name type="scientific">Meloidogyne incognita</name>
    <name type="common">Southern root-knot nematode worm</name>
    <name type="synonym">Oxyuris incognita</name>
    <dbReference type="NCBI Taxonomy" id="6306"/>
    <lineage>
        <taxon>Eukaryota</taxon>
        <taxon>Metazoa</taxon>
        <taxon>Ecdysozoa</taxon>
        <taxon>Nematoda</taxon>
        <taxon>Chromadorea</taxon>
        <taxon>Rhabditida</taxon>
        <taxon>Tylenchina</taxon>
        <taxon>Tylenchomorpha</taxon>
        <taxon>Tylenchoidea</taxon>
        <taxon>Meloidogynidae</taxon>
        <taxon>Meloidogyninae</taxon>
        <taxon>Meloidogyne</taxon>
        <taxon>Meloidogyne incognita group</taxon>
    </lineage>
</organism>
<reference evidence="2" key="1">
    <citation type="submission" date="2022-11" db="UniProtKB">
        <authorList>
            <consortium name="WormBaseParasite"/>
        </authorList>
    </citation>
    <scope>IDENTIFICATION</scope>
</reference>
<dbReference type="AlphaFoldDB" id="A0A914L502"/>
<evidence type="ECO:0000313" key="2">
    <source>
        <dbReference type="WBParaSite" id="Minc3s00225g08011"/>
    </source>
</evidence>
<proteinExistence type="predicted"/>
<keyword evidence="1" id="KW-1185">Reference proteome</keyword>
<dbReference type="Proteomes" id="UP000887563">
    <property type="component" value="Unplaced"/>
</dbReference>
<name>A0A914L502_MELIC</name>
<evidence type="ECO:0000313" key="1">
    <source>
        <dbReference type="Proteomes" id="UP000887563"/>
    </source>
</evidence>
<dbReference type="WBParaSite" id="Minc3s00225g08011">
    <property type="protein sequence ID" value="Minc3s00225g08011"/>
    <property type="gene ID" value="Minc3s00225g08011"/>
</dbReference>
<protein>
    <submittedName>
        <fullName evidence="2">Uncharacterized protein</fullName>
    </submittedName>
</protein>
<accession>A0A914L502</accession>